<dbReference type="SFLD" id="SFLDS00005">
    <property type="entry name" value="Isoprenoid_Synthase_Type_I"/>
    <property type="match status" value="1"/>
</dbReference>
<dbReference type="SFLD" id="SFLDG01018">
    <property type="entry name" value="Squalene/Phytoene_Synthase_Lik"/>
    <property type="match status" value="1"/>
</dbReference>
<gene>
    <name evidence="3" type="primary">hpnD</name>
    <name evidence="3" type="ORF">OUY24_26490</name>
</gene>
<evidence type="ECO:0000256" key="1">
    <source>
        <dbReference type="ARBA" id="ARBA00004684"/>
    </source>
</evidence>
<dbReference type="InterPro" id="IPR044843">
    <property type="entry name" value="Trans_IPPS_bact-type"/>
</dbReference>
<dbReference type="RefSeq" id="WP_271278256.1">
    <property type="nucleotide sequence ID" value="NZ_BAABFD010000016.1"/>
</dbReference>
<dbReference type="InterPro" id="IPR019845">
    <property type="entry name" value="Squalene/phytoene_synthase_CS"/>
</dbReference>
<keyword evidence="4" id="KW-1185">Reference proteome</keyword>
<dbReference type="EMBL" id="JAPNUD010000089">
    <property type="protein sequence ID" value="MDA0644193.1"/>
    <property type="molecule type" value="Genomic_DNA"/>
</dbReference>
<organism evidence="3 4">
    <name type="scientific">Nonomuraea ferruginea</name>
    <dbReference type="NCBI Taxonomy" id="46174"/>
    <lineage>
        <taxon>Bacteria</taxon>
        <taxon>Bacillati</taxon>
        <taxon>Actinomycetota</taxon>
        <taxon>Actinomycetes</taxon>
        <taxon>Streptosporangiales</taxon>
        <taxon>Streptosporangiaceae</taxon>
        <taxon>Nonomuraea</taxon>
    </lineage>
</organism>
<evidence type="ECO:0000313" key="3">
    <source>
        <dbReference type="EMBL" id="MDA0644193.1"/>
    </source>
</evidence>
<protein>
    <submittedName>
        <fullName evidence="3">Presqualene diphosphate synthase HpnD</fullName>
        <ecNumber evidence="3">2.5.1.103</ecNumber>
    </submittedName>
</protein>
<dbReference type="GO" id="GO:0016740">
    <property type="term" value="F:transferase activity"/>
    <property type="evidence" value="ECO:0007669"/>
    <property type="project" value="UniProtKB-KW"/>
</dbReference>
<dbReference type="Pfam" id="PF00494">
    <property type="entry name" value="SQS_PSY"/>
    <property type="match status" value="1"/>
</dbReference>
<keyword evidence="2 3" id="KW-0808">Transferase</keyword>
<dbReference type="Proteomes" id="UP001212498">
    <property type="component" value="Unassembled WGS sequence"/>
</dbReference>
<evidence type="ECO:0000313" key="4">
    <source>
        <dbReference type="Proteomes" id="UP001212498"/>
    </source>
</evidence>
<dbReference type="PROSITE" id="PS01045">
    <property type="entry name" value="SQUALEN_PHYTOEN_SYN_2"/>
    <property type="match status" value="1"/>
</dbReference>
<accession>A0ABT4T4V9</accession>
<dbReference type="Gene3D" id="1.10.600.10">
    <property type="entry name" value="Farnesyl Diphosphate Synthase"/>
    <property type="match status" value="1"/>
</dbReference>
<comment type="caution">
    <text evidence="3">The sequence shown here is derived from an EMBL/GenBank/DDBJ whole genome shotgun (WGS) entry which is preliminary data.</text>
</comment>
<dbReference type="CDD" id="cd00683">
    <property type="entry name" value="Trans_IPPS_HH"/>
    <property type="match status" value="1"/>
</dbReference>
<dbReference type="InterPro" id="IPR002060">
    <property type="entry name" value="Squ/phyt_synthse"/>
</dbReference>
<evidence type="ECO:0000256" key="2">
    <source>
        <dbReference type="ARBA" id="ARBA00022679"/>
    </source>
</evidence>
<comment type="pathway">
    <text evidence="1">Carotenoid biosynthesis; phytoene biosynthesis.</text>
</comment>
<reference evidence="3 4" key="1">
    <citation type="submission" date="2022-11" db="EMBL/GenBank/DDBJ databases">
        <title>Nonomuraea corallina sp. nov., a new species of the genus Nonomuraea isolated from sea side sediment in Thai sea.</title>
        <authorList>
            <person name="Ngamcharungchit C."/>
            <person name="Matsumoto A."/>
            <person name="Suriyachadkun C."/>
            <person name="Panbangred W."/>
            <person name="Inahashi Y."/>
            <person name="Intra B."/>
        </authorList>
    </citation>
    <scope>NUCLEOTIDE SEQUENCE [LARGE SCALE GENOMIC DNA]</scope>
    <source>
        <strain evidence="3 4">DSM 43553</strain>
    </source>
</reference>
<dbReference type="SUPFAM" id="SSF48576">
    <property type="entry name" value="Terpenoid synthases"/>
    <property type="match status" value="1"/>
</dbReference>
<dbReference type="SFLD" id="SFLDG01212">
    <property type="entry name" value="Phytoene_synthase_like"/>
    <property type="match status" value="1"/>
</dbReference>
<dbReference type="InterPro" id="IPR008949">
    <property type="entry name" value="Isoprenoid_synthase_dom_sf"/>
</dbReference>
<proteinExistence type="predicted"/>
<dbReference type="PANTHER" id="PTHR31480">
    <property type="entry name" value="BIFUNCTIONAL LYCOPENE CYCLASE/PHYTOENE SYNTHASE"/>
    <property type="match status" value="1"/>
</dbReference>
<name>A0ABT4T4V9_9ACTN</name>
<sequence length="285" mass="31501">MTLSHAYRLCEQIVRTRARNFSYGIRLLPEPKRQALSAVYALARRIDDIGDTEGPSEQRLTGLSEVRDALRRIGPGETNLVLLALDDAARRYPIPLPAFDELIDGCAADVRGTTYQSFDELLGYCRCVAGSVGRLSLGVFGADDHRKAEPLADALGVALQLTNILRDVREDRLSGRVYLPSKDLERFGCTLDLDARGRFTDPPDALAALVRHEAARARDWYEEGARLVRLLDRRSAACTMAMAGIYRSLLDRIAADPLRALAARSSLPTWRKTAIAVRAVAGPRR</sequence>
<dbReference type="NCBIfam" id="TIGR03465">
    <property type="entry name" value="HpnD"/>
    <property type="match status" value="1"/>
</dbReference>
<dbReference type="EC" id="2.5.1.103" evidence="3"/>
<dbReference type="InterPro" id="IPR033904">
    <property type="entry name" value="Trans_IPPS_HH"/>
</dbReference>
<dbReference type="InterPro" id="IPR017828">
    <property type="entry name" value="SQ_synth_HpnD-like"/>
</dbReference>